<dbReference type="SUPFAM" id="SSF63829">
    <property type="entry name" value="Calcium-dependent phosphotriesterase"/>
    <property type="match status" value="1"/>
</dbReference>
<dbReference type="RefSeq" id="WP_220207000.1">
    <property type="nucleotide sequence ID" value="NZ_BNJK01000001.1"/>
</dbReference>
<dbReference type="EMBL" id="BNJK01000001">
    <property type="protein sequence ID" value="GHO96367.1"/>
    <property type="molecule type" value="Genomic_DNA"/>
</dbReference>
<dbReference type="Gene3D" id="2.130.10.10">
    <property type="entry name" value="YVTN repeat-like/Quinoprotein amine dehydrogenase"/>
    <property type="match status" value="1"/>
</dbReference>
<gene>
    <name evidence="1" type="ORF">KSF_064150</name>
</gene>
<evidence type="ECO:0000313" key="1">
    <source>
        <dbReference type="EMBL" id="GHO96367.1"/>
    </source>
</evidence>
<sequence>MAKQQTSIEQQTQKRRGTGLTAYDPEKVYHGYTLFTTLSGDGTVYLIDLEGNVVHQWKLPYPPYYGYLLENGNLFYNGWTPAASDDLRFPHWPLYKAGVVLEANWEGDILWEYKNPDHHHDARRTRTGNTLLLTIEKTPEDVAQKIQGQIAKSGIWSDRLIEVAPSGQILWEWHAWEHLDELIDRPVHSSEDPHHWPHGNGIEELPDGDILVSFRGISTVVIISKKTGKIVWQLGHDVLAQQHNPTSLDNGNILIFDNGTQRLTDPHTYSRVIEVNPRTSEIVWEYRDTPAYNFYSAFISGAQRLANGNTLITEGLNGRIFEVTSEGEVVWEYVSPYFSELLNGNRDNTIPADVYQYCGGATMNSIFRAFRYAPDKFPQLKK</sequence>
<dbReference type="Pfam" id="PF14269">
    <property type="entry name" value="Arylsulfotran_2"/>
    <property type="match status" value="1"/>
</dbReference>
<dbReference type="AlphaFoldDB" id="A0A8J3N2W0"/>
<dbReference type="Proteomes" id="UP000597444">
    <property type="component" value="Unassembled WGS sequence"/>
</dbReference>
<protein>
    <recommendedName>
        <fullName evidence="3">Aryl sulfotransferase</fullName>
    </recommendedName>
</protein>
<keyword evidence="2" id="KW-1185">Reference proteome</keyword>
<evidence type="ECO:0000313" key="2">
    <source>
        <dbReference type="Proteomes" id="UP000597444"/>
    </source>
</evidence>
<reference evidence="1" key="1">
    <citation type="submission" date="2020-10" db="EMBL/GenBank/DDBJ databases">
        <title>Taxonomic study of unclassified bacteria belonging to the class Ktedonobacteria.</title>
        <authorList>
            <person name="Yabe S."/>
            <person name="Wang C.M."/>
            <person name="Zheng Y."/>
            <person name="Sakai Y."/>
            <person name="Cavaletti L."/>
            <person name="Monciardini P."/>
            <person name="Donadio S."/>
        </authorList>
    </citation>
    <scope>NUCLEOTIDE SEQUENCE</scope>
    <source>
        <strain evidence="1">ID150040</strain>
    </source>
</reference>
<dbReference type="InterPro" id="IPR039535">
    <property type="entry name" value="ASST-like"/>
</dbReference>
<accession>A0A8J3N2W0</accession>
<dbReference type="InterPro" id="IPR053143">
    <property type="entry name" value="Arylsulfate_ST"/>
</dbReference>
<evidence type="ECO:0008006" key="3">
    <source>
        <dbReference type="Google" id="ProtNLM"/>
    </source>
</evidence>
<proteinExistence type="predicted"/>
<organism evidence="1 2">
    <name type="scientific">Reticulibacter mediterranei</name>
    <dbReference type="NCBI Taxonomy" id="2778369"/>
    <lineage>
        <taxon>Bacteria</taxon>
        <taxon>Bacillati</taxon>
        <taxon>Chloroflexota</taxon>
        <taxon>Ktedonobacteria</taxon>
        <taxon>Ktedonobacterales</taxon>
        <taxon>Reticulibacteraceae</taxon>
        <taxon>Reticulibacter</taxon>
    </lineage>
</organism>
<dbReference type="PANTHER" id="PTHR35340">
    <property type="entry name" value="PQQ ENZYME REPEAT PROTEIN-RELATED"/>
    <property type="match status" value="1"/>
</dbReference>
<dbReference type="InterPro" id="IPR015943">
    <property type="entry name" value="WD40/YVTN_repeat-like_dom_sf"/>
</dbReference>
<dbReference type="PANTHER" id="PTHR35340:SF5">
    <property type="entry name" value="ASST-DOMAIN-CONTAINING PROTEIN"/>
    <property type="match status" value="1"/>
</dbReference>
<comment type="caution">
    <text evidence="1">The sequence shown here is derived from an EMBL/GenBank/DDBJ whole genome shotgun (WGS) entry which is preliminary data.</text>
</comment>
<name>A0A8J3N2W0_9CHLR</name>